<sequence length="134" mass="14508">MPSLNPSAEQLAHFIEAMPAGVPITMLNLLRFNEQAQYPAGSEHSPCSGRQAYARYSRIAVARVQAAGGAVEFAARAHAALIAPADEQWDELLLVRYPSKEAFLEMIGDEQYLAAAEHRTAALADSRLIGTTAR</sequence>
<dbReference type="PANTHER" id="PTHR40257:SF1">
    <property type="entry name" value="DUF1330 DOMAIN-CONTAINING PROTEIN"/>
    <property type="match status" value="1"/>
</dbReference>
<dbReference type="STRING" id="1499686.BN1079_01850"/>
<keyword evidence="2" id="KW-1185">Reference proteome</keyword>
<organism evidence="1 2">
    <name type="scientific">Pseudomonas saudiphocaensis</name>
    <dbReference type="NCBI Taxonomy" id="1499686"/>
    <lineage>
        <taxon>Bacteria</taxon>
        <taxon>Pseudomonadati</taxon>
        <taxon>Pseudomonadota</taxon>
        <taxon>Gammaproteobacteria</taxon>
        <taxon>Pseudomonadales</taxon>
        <taxon>Pseudomonadaceae</taxon>
        <taxon>Pseudomonas</taxon>
    </lineage>
</organism>
<dbReference type="AlphaFoldDB" id="A0A078LW56"/>
<evidence type="ECO:0000313" key="1">
    <source>
        <dbReference type="EMBL" id="CDZ94527.1"/>
    </source>
</evidence>
<dbReference type="RefSeq" id="WP_037023792.1">
    <property type="nucleotide sequence ID" value="NZ_CCSF01000001.1"/>
</dbReference>
<dbReference type="PANTHER" id="PTHR40257">
    <property type="match status" value="1"/>
</dbReference>
<proteinExistence type="predicted"/>
<evidence type="ECO:0000313" key="2">
    <source>
        <dbReference type="Proteomes" id="UP000053902"/>
    </source>
</evidence>
<dbReference type="eggNOG" id="COG5470">
    <property type="taxonomic scope" value="Bacteria"/>
</dbReference>
<reference evidence="1 2" key="1">
    <citation type="submission" date="2014-07" db="EMBL/GenBank/DDBJ databases">
        <authorList>
            <person name="Urmite Genomes Urmite Genomes"/>
        </authorList>
    </citation>
    <scope>NUCLEOTIDE SEQUENCE [LARGE SCALE GENOMIC DNA]</scope>
    <source>
        <strain evidence="1 2">20_BN</strain>
    </source>
</reference>
<gene>
    <name evidence="1" type="ORF">BN1079_01850</name>
</gene>
<dbReference type="OrthoDB" id="8909581at2"/>
<accession>A0A078LW56</accession>
<dbReference type="Gene3D" id="3.30.70.100">
    <property type="match status" value="1"/>
</dbReference>
<dbReference type="Proteomes" id="UP000053902">
    <property type="component" value="Unassembled WGS sequence"/>
</dbReference>
<dbReference type="EMBL" id="CCSF01000001">
    <property type="protein sequence ID" value="CDZ94527.1"/>
    <property type="molecule type" value="Genomic_DNA"/>
</dbReference>
<name>A0A078LW56_9PSED</name>
<dbReference type="HOGENOM" id="CLU_131535_2_0_6"/>
<protein>
    <submittedName>
        <fullName evidence="1">Uncharacterized protein</fullName>
    </submittedName>
</protein>
<dbReference type="SUPFAM" id="SSF54909">
    <property type="entry name" value="Dimeric alpha+beta barrel"/>
    <property type="match status" value="1"/>
</dbReference>
<dbReference type="InterPro" id="IPR011008">
    <property type="entry name" value="Dimeric_a/b-barrel"/>
</dbReference>